<name>A0AAV2HWU7_LYMST</name>
<feature type="compositionally biased region" description="Polar residues" evidence="1">
    <location>
        <begin position="155"/>
        <end position="165"/>
    </location>
</feature>
<evidence type="ECO:0000313" key="2">
    <source>
        <dbReference type="EMBL" id="CAL1538644.1"/>
    </source>
</evidence>
<sequence>MSSFTLKNMEARGLGGTEVELIEKIFQHIMSNGPVLKSSVSRLSNGRDPRRFPASATRKHPTNPGEPGQSGNAENRSPHRNRSADILTKRHMSVECGLKTLPVNSRWSSTERLSGRGAGGNQLKVTQSQVVLESPGPVNPRRGLSGSKVRKGSVCSRSGSLTPRSSFVAEPSHEVSPTQLSSSRPPSINCSNRYSVYSKAEIDPVEESQVLKPYKWNSSDQGLRFQRELTYVNTSRYVKKATELVSHRVDVMYVMSGSKIGLQNKYSINDGEMKRLHDMTRIKEGIQSNLKKMKFPLSSRTPTKLQKLKNPSLPKMDGDTDTKDEKLSDNGILTSQTELQPTANQDSDDSRLDPQDNDIEATDEVLGDDAANVDAEQVQDQTSEH</sequence>
<dbReference type="EMBL" id="CAXITT010000308">
    <property type="protein sequence ID" value="CAL1538644.1"/>
    <property type="molecule type" value="Genomic_DNA"/>
</dbReference>
<comment type="caution">
    <text evidence="2">The sequence shown here is derived from an EMBL/GenBank/DDBJ whole genome shotgun (WGS) entry which is preliminary data.</text>
</comment>
<evidence type="ECO:0000256" key="1">
    <source>
        <dbReference type="SAM" id="MobiDB-lite"/>
    </source>
</evidence>
<feature type="region of interest" description="Disordered" evidence="1">
    <location>
        <begin position="40"/>
        <end position="91"/>
    </location>
</feature>
<organism evidence="2 3">
    <name type="scientific">Lymnaea stagnalis</name>
    <name type="common">Great pond snail</name>
    <name type="synonym">Helix stagnalis</name>
    <dbReference type="NCBI Taxonomy" id="6523"/>
    <lineage>
        <taxon>Eukaryota</taxon>
        <taxon>Metazoa</taxon>
        <taxon>Spiralia</taxon>
        <taxon>Lophotrochozoa</taxon>
        <taxon>Mollusca</taxon>
        <taxon>Gastropoda</taxon>
        <taxon>Heterobranchia</taxon>
        <taxon>Euthyneura</taxon>
        <taxon>Panpulmonata</taxon>
        <taxon>Hygrophila</taxon>
        <taxon>Lymnaeoidea</taxon>
        <taxon>Lymnaeidae</taxon>
        <taxon>Lymnaea</taxon>
    </lineage>
</organism>
<dbReference type="Proteomes" id="UP001497497">
    <property type="component" value="Unassembled WGS sequence"/>
</dbReference>
<protein>
    <submittedName>
        <fullName evidence="2">Uncharacterized protein</fullName>
    </submittedName>
</protein>
<gene>
    <name evidence="2" type="ORF">GSLYS_00012465001</name>
</gene>
<feature type="compositionally biased region" description="Acidic residues" evidence="1">
    <location>
        <begin position="355"/>
        <end position="367"/>
    </location>
</feature>
<feature type="compositionally biased region" description="Polar residues" evidence="1">
    <location>
        <begin position="331"/>
        <end position="345"/>
    </location>
</feature>
<dbReference type="AlphaFoldDB" id="A0AAV2HWU7"/>
<accession>A0AAV2HWU7</accession>
<proteinExistence type="predicted"/>
<evidence type="ECO:0000313" key="3">
    <source>
        <dbReference type="Proteomes" id="UP001497497"/>
    </source>
</evidence>
<keyword evidence="3" id="KW-1185">Reference proteome</keyword>
<feature type="region of interest" description="Disordered" evidence="1">
    <location>
        <begin position="290"/>
        <end position="385"/>
    </location>
</feature>
<feature type="compositionally biased region" description="Polar residues" evidence="1">
    <location>
        <begin position="175"/>
        <end position="187"/>
    </location>
</feature>
<feature type="compositionally biased region" description="Basic and acidic residues" evidence="1">
    <location>
        <begin position="316"/>
        <end position="328"/>
    </location>
</feature>
<reference evidence="2 3" key="1">
    <citation type="submission" date="2024-04" db="EMBL/GenBank/DDBJ databases">
        <authorList>
            <consortium name="Genoscope - CEA"/>
            <person name="William W."/>
        </authorList>
    </citation>
    <scope>NUCLEOTIDE SEQUENCE [LARGE SCALE GENOMIC DNA]</scope>
</reference>
<feature type="region of interest" description="Disordered" evidence="1">
    <location>
        <begin position="130"/>
        <end position="187"/>
    </location>
</feature>